<dbReference type="Gene3D" id="2.40.160.10">
    <property type="entry name" value="Porin"/>
    <property type="match status" value="1"/>
</dbReference>
<organism evidence="2">
    <name type="scientific">uncultured Acetobacteraceae bacterium</name>
    <dbReference type="NCBI Taxonomy" id="169975"/>
    <lineage>
        <taxon>Bacteria</taxon>
        <taxon>Pseudomonadati</taxon>
        <taxon>Pseudomonadota</taxon>
        <taxon>Alphaproteobacteria</taxon>
        <taxon>Acetobacterales</taxon>
        <taxon>Acetobacteraceae</taxon>
        <taxon>environmental samples</taxon>
    </lineage>
</organism>
<dbReference type="AlphaFoldDB" id="A0A6J4HR96"/>
<name>A0A6J4HR96_9PROT</name>
<accession>A0A6J4HR96</accession>
<protein>
    <recommendedName>
        <fullName evidence="3">Phosphate-specific outer membrane porin OprP Pyrophosphate-specific outer membrane porin OprO</fullName>
    </recommendedName>
</protein>
<sequence>MSARARRGAALAWLPVLLAAATGAAAQDSDSPDGLGWRDGRPTLTAFDGNFTASPVLRLDADAVSFFGQSRPGGFRSGANLRRGRVGVEGEALGALEYSFIWDFGGGDPNDWSSIYEAQVAYTGLGWGAIRLGAFKLQHLPEFSGSSFDLPFLERATISNLAASVASGDTRVALGLEARGERWNGSLYVTNGVLSTRNDGRQRGVAGRLAALVVDRPEAQIQLGLNGAWRFETGGDGAGFGDYPELRVDTRQFLDTGTLRADATHAVGPEVTARLGPLVVEAVWQRLGVDAPAGGGARRFDGWYVQGIHPLLGPGRRRSALTGTWARPAVPEPLDLAAGRFGALELAGRYSTADLRDGSTRGGRQRIWTAALNWFPRRDLRITAQYADGTIDLDGRDRDFRAVGLRIAFNL</sequence>
<evidence type="ECO:0000313" key="2">
    <source>
        <dbReference type="EMBL" id="CAA9228893.1"/>
    </source>
</evidence>
<evidence type="ECO:0008006" key="3">
    <source>
        <dbReference type="Google" id="ProtNLM"/>
    </source>
</evidence>
<gene>
    <name evidence="2" type="ORF">AVDCRST_MAG08-987</name>
</gene>
<proteinExistence type="predicted"/>
<keyword evidence="1" id="KW-0732">Signal</keyword>
<dbReference type="InterPro" id="IPR010870">
    <property type="entry name" value="Porin_O/P"/>
</dbReference>
<dbReference type="Pfam" id="PF07396">
    <property type="entry name" value="Porin_O_P"/>
    <property type="match status" value="1"/>
</dbReference>
<dbReference type="InterPro" id="IPR023614">
    <property type="entry name" value="Porin_dom_sf"/>
</dbReference>
<feature type="chain" id="PRO_5026946077" description="Phosphate-specific outer membrane porin OprP Pyrophosphate-specific outer membrane porin OprO" evidence="1">
    <location>
        <begin position="27"/>
        <end position="411"/>
    </location>
</feature>
<dbReference type="SUPFAM" id="SSF56935">
    <property type="entry name" value="Porins"/>
    <property type="match status" value="1"/>
</dbReference>
<dbReference type="EMBL" id="CADCTG010000108">
    <property type="protein sequence ID" value="CAA9228893.1"/>
    <property type="molecule type" value="Genomic_DNA"/>
</dbReference>
<reference evidence="2" key="1">
    <citation type="submission" date="2020-02" db="EMBL/GenBank/DDBJ databases">
        <authorList>
            <person name="Meier V. D."/>
        </authorList>
    </citation>
    <scope>NUCLEOTIDE SEQUENCE</scope>
    <source>
        <strain evidence="2">AVDCRST_MAG08</strain>
    </source>
</reference>
<feature type="signal peptide" evidence="1">
    <location>
        <begin position="1"/>
        <end position="26"/>
    </location>
</feature>
<evidence type="ECO:0000256" key="1">
    <source>
        <dbReference type="SAM" id="SignalP"/>
    </source>
</evidence>